<evidence type="ECO:0000256" key="1">
    <source>
        <dbReference type="SAM" id="MobiDB-lite"/>
    </source>
</evidence>
<keyword evidence="3" id="KW-1185">Reference proteome</keyword>
<dbReference type="Proteomes" id="UP000886998">
    <property type="component" value="Unassembled WGS sequence"/>
</dbReference>
<name>A0A8X7CTF3_9ARAC</name>
<protein>
    <submittedName>
        <fullName evidence="2">Uncharacterized protein</fullName>
    </submittedName>
</protein>
<feature type="region of interest" description="Disordered" evidence="1">
    <location>
        <begin position="66"/>
        <end position="91"/>
    </location>
</feature>
<dbReference type="AlphaFoldDB" id="A0A8X7CTF3"/>
<feature type="region of interest" description="Disordered" evidence="1">
    <location>
        <begin position="11"/>
        <end position="31"/>
    </location>
</feature>
<evidence type="ECO:0000313" key="3">
    <source>
        <dbReference type="Proteomes" id="UP000886998"/>
    </source>
</evidence>
<dbReference type="OrthoDB" id="10327878at2759"/>
<proteinExistence type="predicted"/>
<sequence>MLVAYTCNNAKMAHSRSTKTEDAKERENNKHKRYYFVQMGTGIEMQRFYKNPSRTNTVTKIANTECQKQTARHLPSQKRVGNSSPIHPERQASHWCHAVSVPRPFHNPRRKATEFLPLSPLTRSLGYKG</sequence>
<comment type="caution">
    <text evidence="2">The sequence shown here is derived from an EMBL/GenBank/DDBJ whole genome shotgun (WGS) entry which is preliminary data.</text>
</comment>
<feature type="compositionally biased region" description="Basic and acidic residues" evidence="1">
    <location>
        <begin position="18"/>
        <end position="28"/>
    </location>
</feature>
<accession>A0A8X7CTF3</accession>
<dbReference type="EMBL" id="BMAV01021839">
    <property type="protein sequence ID" value="GFY76327.1"/>
    <property type="molecule type" value="Genomic_DNA"/>
</dbReference>
<gene>
    <name evidence="2" type="ORF">TNIN_89531</name>
</gene>
<organism evidence="2 3">
    <name type="scientific">Trichonephila inaurata madagascariensis</name>
    <dbReference type="NCBI Taxonomy" id="2747483"/>
    <lineage>
        <taxon>Eukaryota</taxon>
        <taxon>Metazoa</taxon>
        <taxon>Ecdysozoa</taxon>
        <taxon>Arthropoda</taxon>
        <taxon>Chelicerata</taxon>
        <taxon>Arachnida</taxon>
        <taxon>Araneae</taxon>
        <taxon>Araneomorphae</taxon>
        <taxon>Entelegynae</taxon>
        <taxon>Araneoidea</taxon>
        <taxon>Nephilidae</taxon>
        <taxon>Trichonephila</taxon>
        <taxon>Trichonephila inaurata</taxon>
    </lineage>
</organism>
<reference evidence="2" key="1">
    <citation type="submission" date="2020-08" db="EMBL/GenBank/DDBJ databases">
        <title>Multicomponent nature underlies the extraordinary mechanical properties of spider dragline silk.</title>
        <authorList>
            <person name="Kono N."/>
            <person name="Nakamura H."/>
            <person name="Mori M."/>
            <person name="Yoshida Y."/>
            <person name="Ohtoshi R."/>
            <person name="Malay A.D."/>
            <person name="Moran D.A.P."/>
            <person name="Tomita M."/>
            <person name="Numata K."/>
            <person name="Arakawa K."/>
        </authorList>
    </citation>
    <scope>NUCLEOTIDE SEQUENCE</scope>
</reference>
<evidence type="ECO:0000313" key="2">
    <source>
        <dbReference type="EMBL" id="GFY76327.1"/>
    </source>
</evidence>